<dbReference type="EMBL" id="MU006223">
    <property type="protein sequence ID" value="KAF2828049.1"/>
    <property type="molecule type" value="Genomic_DNA"/>
</dbReference>
<protein>
    <recommendedName>
        <fullName evidence="3">C3H1-type domain-containing protein</fullName>
    </recommendedName>
</protein>
<organism evidence="1 2">
    <name type="scientific">Ophiobolus disseminans</name>
    <dbReference type="NCBI Taxonomy" id="1469910"/>
    <lineage>
        <taxon>Eukaryota</taxon>
        <taxon>Fungi</taxon>
        <taxon>Dikarya</taxon>
        <taxon>Ascomycota</taxon>
        <taxon>Pezizomycotina</taxon>
        <taxon>Dothideomycetes</taxon>
        <taxon>Pleosporomycetidae</taxon>
        <taxon>Pleosporales</taxon>
        <taxon>Pleosporineae</taxon>
        <taxon>Phaeosphaeriaceae</taxon>
        <taxon>Ophiobolus</taxon>
    </lineage>
</organism>
<keyword evidence="2" id="KW-1185">Reference proteome</keyword>
<reference evidence="1" key="1">
    <citation type="journal article" date="2020" name="Stud. Mycol.">
        <title>101 Dothideomycetes genomes: a test case for predicting lifestyles and emergence of pathogens.</title>
        <authorList>
            <person name="Haridas S."/>
            <person name="Albert R."/>
            <person name="Binder M."/>
            <person name="Bloem J."/>
            <person name="Labutti K."/>
            <person name="Salamov A."/>
            <person name="Andreopoulos B."/>
            <person name="Baker S."/>
            <person name="Barry K."/>
            <person name="Bills G."/>
            <person name="Bluhm B."/>
            <person name="Cannon C."/>
            <person name="Castanera R."/>
            <person name="Culley D."/>
            <person name="Daum C."/>
            <person name="Ezra D."/>
            <person name="Gonzalez J."/>
            <person name="Henrissat B."/>
            <person name="Kuo A."/>
            <person name="Liang C."/>
            <person name="Lipzen A."/>
            <person name="Lutzoni F."/>
            <person name="Magnuson J."/>
            <person name="Mondo S."/>
            <person name="Nolan M."/>
            <person name="Ohm R."/>
            <person name="Pangilinan J."/>
            <person name="Park H.-J."/>
            <person name="Ramirez L."/>
            <person name="Alfaro M."/>
            <person name="Sun H."/>
            <person name="Tritt A."/>
            <person name="Yoshinaga Y."/>
            <person name="Zwiers L.-H."/>
            <person name="Turgeon B."/>
            <person name="Goodwin S."/>
            <person name="Spatafora J."/>
            <person name="Crous P."/>
            <person name="Grigoriev I."/>
        </authorList>
    </citation>
    <scope>NUCLEOTIDE SEQUENCE</scope>
    <source>
        <strain evidence="1">CBS 113818</strain>
    </source>
</reference>
<dbReference type="AlphaFoldDB" id="A0A6A7A5P0"/>
<evidence type="ECO:0000313" key="2">
    <source>
        <dbReference type="Proteomes" id="UP000799424"/>
    </source>
</evidence>
<gene>
    <name evidence="1" type="ORF">CC86DRAFT_465833</name>
</gene>
<sequence length="178" mass="20034">MSYNKNDVNMSEDKQHPAPDLQRALIPPTCWFTHLQDPNIAAYSNDIALVKNILAHGTEDYKKLAELYESGLARSRSAEQAYLEEKAKAEHHYKGMYEEAMRASAPLAIRSGPRPPEFSDQCKREKHGLRCDNNKCKYVHNDQLEVHAGLIALLKYPTAAAKSAAEAGEKEMGEEMEM</sequence>
<evidence type="ECO:0008006" key="3">
    <source>
        <dbReference type="Google" id="ProtNLM"/>
    </source>
</evidence>
<evidence type="ECO:0000313" key="1">
    <source>
        <dbReference type="EMBL" id="KAF2828049.1"/>
    </source>
</evidence>
<accession>A0A6A7A5P0</accession>
<name>A0A6A7A5P0_9PLEO</name>
<proteinExistence type="predicted"/>
<dbReference type="Proteomes" id="UP000799424">
    <property type="component" value="Unassembled WGS sequence"/>
</dbReference>